<dbReference type="InterPro" id="IPR045001">
    <property type="entry name" value="DRG"/>
</dbReference>
<name>A0AAV6I7V0_9ERIC</name>
<gene>
    <name evidence="3" type="ORF">RHGRI_035449</name>
</gene>
<keyword evidence="4" id="KW-1185">Reference proteome</keyword>
<dbReference type="InterPro" id="IPR006074">
    <property type="entry name" value="GTP1-OBG_CS"/>
</dbReference>
<dbReference type="GO" id="GO:0005525">
    <property type="term" value="F:GTP binding"/>
    <property type="evidence" value="ECO:0007669"/>
    <property type="project" value="UniProtKB-KW"/>
</dbReference>
<dbReference type="EMBL" id="JACTNZ010000012">
    <property type="protein sequence ID" value="KAG5523663.1"/>
    <property type="molecule type" value="Genomic_DNA"/>
</dbReference>
<protein>
    <recommendedName>
        <fullName evidence="2">KIB1-4 beta-propeller domain-containing protein</fullName>
    </recommendedName>
</protein>
<dbReference type="PROSITE" id="PS00905">
    <property type="entry name" value="GTP1_OBG"/>
    <property type="match status" value="1"/>
</dbReference>
<comment type="caution">
    <text evidence="3">The sequence shown here is derived from an EMBL/GenBank/DDBJ whole genome shotgun (WGS) entry which is preliminary data.</text>
</comment>
<keyword evidence="1" id="KW-0547">Nucleotide-binding</keyword>
<dbReference type="Gene3D" id="3.40.50.300">
    <property type="entry name" value="P-loop containing nucleotide triphosphate hydrolases"/>
    <property type="match status" value="2"/>
</dbReference>
<dbReference type="GO" id="GO:0003924">
    <property type="term" value="F:GTPase activity"/>
    <property type="evidence" value="ECO:0007669"/>
    <property type="project" value="InterPro"/>
</dbReference>
<dbReference type="InterPro" id="IPR005174">
    <property type="entry name" value="KIB1-4_b-propeller"/>
</dbReference>
<feature type="domain" description="KIB1-4 beta-propeller" evidence="2">
    <location>
        <begin position="15"/>
        <end position="208"/>
    </location>
</feature>
<evidence type="ECO:0000313" key="4">
    <source>
        <dbReference type="Proteomes" id="UP000823749"/>
    </source>
</evidence>
<accession>A0AAV6I7V0</accession>
<dbReference type="InterPro" id="IPR027417">
    <property type="entry name" value="P-loop_NTPase"/>
</dbReference>
<reference evidence="3" key="1">
    <citation type="submission" date="2020-08" db="EMBL/GenBank/DDBJ databases">
        <title>Plant Genome Project.</title>
        <authorList>
            <person name="Zhang R.-G."/>
        </authorList>
    </citation>
    <scope>NUCLEOTIDE SEQUENCE</scope>
    <source>
        <strain evidence="3">WSP0</strain>
        <tissue evidence="3">Leaf</tissue>
    </source>
</reference>
<dbReference type="SUPFAM" id="SSF52540">
    <property type="entry name" value="P-loop containing nucleoside triphosphate hydrolases"/>
    <property type="match status" value="1"/>
</dbReference>
<dbReference type="Pfam" id="PF03478">
    <property type="entry name" value="Beta-prop_KIB1-4"/>
    <property type="match status" value="1"/>
</dbReference>
<sequence length="520" mass="56056">MVVYPSSAGDDRWRLYSVTENKILSSLELRVPYLRRCCGSSHGWLATVNEEDLGITLLNPFSGRALSLPKVGCEPYNNNPARRHNLKYEYDVKKVILSCGDPSADEFVVVAIYGMCNALAYIKPGRSKHWIKIRGVHYSDAIYHQGIFYVMDKFSGVLYLDVRDYSEPKGRLVVNYTTRRHPFKAYIVVLSTGKDLLLVERDLLAPRSKGGCGSGEGFDIMKSGDARVGLVAFPSVGKSTLVNKLIGTSSELLDIPGIIKGAKDGKGRGRQVISTARSCNCILIVLDAIKPITHKRLVEKELGGFGIRMFEPSSESAAVDCCSHGQSLLKLDQLAPKGDPSYTAGWSAPKSNGSCMGGGPCGANDQSAPKSPSYLAVLGSPMTGQCQNHLAVACVAADHFVVYTFGDSGLSDMVAVDSHSVPSGVAGVGDLAVLSFPMTMVLINWEGKVLDGRTKSVRVSSSLQGSSPRHGSLPIALGQINPTCNLFPLPLSPHSNLVLKVSDDVHHGRLNVNMVDYIRV</sequence>
<organism evidence="3 4">
    <name type="scientific">Rhododendron griersonianum</name>
    <dbReference type="NCBI Taxonomy" id="479676"/>
    <lineage>
        <taxon>Eukaryota</taxon>
        <taxon>Viridiplantae</taxon>
        <taxon>Streptophyta</taxon>
        <taxon>Embryophyta</taxon>
        <taxon>Tracheophyta</taxon>
        <taxon>Spermatophyta</taxon>
        <taxon>Magnoliopsida</taxon>
        <taxon>eudicotyledons</taxon>
        <taxon>Gunneridae</taxon>
        <taxon>Pentapetalae</taxon>
        <taxon>asterids</taxon>
        <taxon>Ericales</taxon>
        <taxon>Ericaceae</taxon>
        <taxon>Ericoideae</taxon>
        <taxon>Rhodoreae</taxon>
        <taxon>Rhododendron</taxon>
    </lineage>
</organism>
<dbReference type="PANTHER" id="PTHR43127">
    <property type="entry name" value="DEVELOPMENTALLY-REGULATED GTP-BINDING PROTEIN 2"/>
    <property type="match status" value="1"/>
</dbReference>
<dbReference type="AlphaFoldDB" id="A0AAV6I7V0"/>
<proteinExistence type="predicted"/>
<evidence type="ECO:0000313" key="3">
    <source>
        <dbReference type="EMBL" id="KAG5523663.1"/>
    </source>
</evidence>
<evidence type="ECO:0000256" key="1">
    <source>
        <dbReference type="ARBA" id="ARBA00023134"/>
    </source>
</evidence>
<dbReference type="Proteomes" id="UP000823749">
    <property type="component" value="Chromosome 12"/>
</dbReference>
<evidence type="ECO:0000259" key="2">
    <source>
        <dbReference type="Pfam" id="PF03478"/>
    </source>
</evidence>
<keyword evidence="1" id="KW-0342">GTP-binding</keyword>